<evidence type="ECO:0000313" key="4">
    <source>
        <dbReference type="Proteomes" id="UP001595557"/>
    </source>
</evidence>
<evidence type="ECO:0000256" key="1">
    <source>
        <dbReference type="SAM" id="MobiDB-lite"/>
    </source>
</evidence>
<dbReference type="EMBL" id="JBHRTE010000012">
    <property type="protein sequence ID" value="MFC3167036.1"/>
    <property type="molecule type" value="Genomic_DNA"/>
</dbReference>
<dbReference type="InterPro" id="IPR018666">
    <property type="entry name" value="DUF2125"/>
</dbReference>
<dbReference type="RefSeq" id="WP_207472098.1">
    <property type="nucleotide sequence ID" value="NZ_JAFNAW010000114.1"/>
</dbReference>
<dbReference type="Proteomes" id="UP001595557">
    <property type="component" value="Unassembled WGS sequence"/>
</dbReference>
<reference evidence="4" key="1">
    <citation type="journal article" date="2019" name="Int. J. Syst. Evol. Microbiol.">
        <title>The Global Catalogue of Microorganisms (GCM) 10K type strain sequencing project: providing services to taxonomists for standard genome sequencing and annotation.</title>
        <authorList>
            <consortium name="The Broad Institute Genomics Platform"/>
            <consortium name="The Broad Institute Genome Sequencing Center for Infectious Disease"/>
            <person name="Wu L."/>
            <person name="Ma J."/>
        </authorList>
    </citation>
    <scope>NUCLEOTIDE SEQUENCE [LARGE SCALE GENOMIC DNA]</scope>
    <source>
        <strain evidence="4">KCTC 52239</strain>
    </source>
</reference>
<sequence>MFRFAATSALALTVGAAPVLADVTPAQVWENLETYFTDFGYEVTGTVEDAGSTLTVTDAVLSMDNEGGATTVTIPKMTFQETGDAKVRAVIDGDMALESKFKVPAPAEPEADATAEGTDTPAEPEMVDMTMTGTIKAPGNEMVVSGTPEDMLYEYDYPSVEFDFAMPAGPESGATIPVSGALTNVTGSQRNATGEASEYSFDMKASEGTMGIVADVPADPETAEGGGKVDVQAKLTDLSLAGTARTPGQSFDLATQMAEALAAGLNFQGTFAYAAMDTRFDFAGKDEAGQDQTGSGSVATGAADVALQMSEQGLGYKGSVADTKVEMTTGSLPFPVSYAAVNSSFDLLIPVSKADAAQPFRFAYALEGLTFADSIWNLFDPNSQLPRDPASLSIDLSGDAVVAQDLFDPALAQPDPAAAPEVPFTPRSLTVNKVALDAVGATADITGQLEFGDNPNEPVGKLNGTFAGVNGLMDKLVAMGLVPEEQIMGMRMMLAMFAKPAEGNPDKLTSEIEFREGGSIFANGQQVK</sequence>
<proteinExistence type="predicted"/>
<feature type="signal peptide" evidence="2">
    <location>
        <begin position="1"/>
        <end position="21"/>
    </location>
</feature>
<organism evidence="3 4">
    <name type="scientific">Paracoccus fontiphilus</name>
    <dbReference type="NCBI Taxonomy" id="1815556"/>
    <lineage>
        <taxon>Bacteria</taxon>
        <taxon>Pseudomonadati</taxon>
        <taxon>Pseudomonadota</taxon>
        <taxon>Alphaproteobacteria</taxon>
        <taxon>Rhodobacterales</taxon>
        <taxon>Paracoccaceae</taxon>
        <taxon>Paracoccus</taxon>
    </lineage>
</organism>
<name>A0ABV7IBJ2_9RHOB</name>
<feature type="chain" id="PRO_5046516281" evidence="2">
    <location>
        <begin position="22"/>
        <end position="528"/>
    </location>
</feature>
<keyword evidence="2" id="KW-0732">Signal</keyword>
<protein>
    <submittedName>
        <fullName evidence="3">DUF2125 domain-containing protein</fullName>
    </submittedName>
</protein>
<keyword evidence="4" id="KW-1185">Reference proteome</keyword>
<evidence type="ECO:0000256" key="2">
    <source>
        <dbReference type="SAM" id="SignalP"/>
    </source>
</evidence>
<gene>
    <name evidence="3" type="ORF">ACFOD7_03135</name>
</gene>
<accession>A0ABV7IBJ2</accession>
<feature type="compositionally biased region" description="Low complexity" evidence="1">
    <location>
        <begin position="112"/>
        <end position="124"/>
    </location>
</feature>
<dbReference type="Pfam" id="PF09898">
    <property type="entry name" value="DUF2125"/>
    <property type="match status" value="1"/>
</dbReference>
<evidence type="ECO:0000313" key="3">
    <source>
        <dbReference type="EMBL" id="MFC3167036.1"/>
    </source>
</evidence>
<comment type="caution">
    <text evidence="3">The sequence shown here is derived from an EMBL/GenBank/DDBJ whole genome shotgun (WGS) entry which is preliminary data.</text>
</comment>
<feature type="region of interest" description="Disordered" evidence="1">
    <location>
        <begin position="104"/>
        <end position="124"/>
    </location>
</feature>